<reference evidence="3" key="1">
    <citation type="submission" date="2019-07" db="EMBL/GenBank/DDBJ databases">
        <title>De Novo Assembly of kiwifruit Actinidia rufa.</title>
        <authorList>
            <person name="Sugita-Konishi S."/>
            <person name="Sato K."/>
            <person name="Mori E."/>
            <person name="Abe Y."/>
            <person name="Kisaki G."/>
            <person name="Hamano K."/>
            <person name="Suezawa K."/>
            <person name="Otani M."/>
            <person name="Fukuda T."/>
            <person name="Manabe T."/>
            <person name="Gomi K."/>
            <person name="Tabuchi M."/>
            <person name="Akimitsu K."/>
            <person name="Kataoka I."/>
        </authorList>
    </citation>
    <scope>NUCLEOTIDE SEQUENCE [LARGE SCALE GENOMIC DNA]</scope>
    <source>
        <strain evidence="3">cv. Fuchu</strain>
    </source>
</reference>
<name>A0A7J0DJE1_9ERIC</name>
<accession>A0A7J0DJE1</accession>
<dbReference type="EMBL" id="BJWL01000246">
    <property type="protein sequence ID" value="GFS36211.1"/>
    <property type="molecule type" value="Genomic_DNA"/>
</dbReference>
<gene>
    <name evidence="2" type="ORF">Acr_00g0044680</name>
</gene>
<protein>
    <submittedName>
        <fullName evidence="2">Uncharacterized protein</fullName>
    </submittedName>
</protein>
<comment type="caution">
    <text evidence="2">The sequence shown here is derived from an EMBL/GenBank/DDBJ whole genome shotgun (WGS) entry which is preliminary data.</text>
</comment>
<dbReference type="Proteomes" id="UP000585474">
    <property type="component" value="Unassembled WGS sequence"/>
</dbReference>
<evidence type="ECO:0000313" key="3">
    <source>
        <dbReference type="Proteomes" id="UP000585474"/>
    </source>
</evidence>
<keyword evidence="3" id="KW-1185">Reference proteome</keyword>
<proteinExistence type="predicted"/>
<evidence type="ECO:0000256" key="1">
    <source>
        <dbReference type="SAM" id="MobiDB-lite"/>
    </source>
</evidence>
<sequence>MQAKPKLLISEPKLGVDATTDNQHPGAKGIDITELHLPSRFGVLTALKLGRRTTVDSIIKGMSGDRRCPTLQSPPEGSHIRVKSEDVNRMMTGYQLGRRGMDGSAAYSLTQRTTRMSACQHAICRSPRQLARQGTRRAGL</sequence>
<feature type="region of interest" description="Disordered" evidence="1">
    <location>
        <begin position="1"/>
        <end position="25"/>
    </location>
</feature>
<organism evidence="2 3">
    <name type="scientific">Actinidia rufa</name>
    <dbReference type="NCBI Taxonomy" id="165716"/>
    <lineage>
        <taxon>Eukaryota</taxon>
        <taxon>Viridiplantae</taxon>
        <taxon>Streptophyta</taxon>
        <taxon>Embryophyta</taxon>
        <taxon>Tracheophyta</taxon>
        <taxon>Spermatophyta</taxon>
        <taxon>Magnoliopsida</taxon>
        <taxon>eudicotyledons</taxon>
        <taxon>Gunneridae</taxon>
        <taxon>Pentapetalae</taxon>
        <taxon>asterids</taxon>
        <taxon>Ericales</taxon>
        <taxon>Actinidiaceae</taxon>
        <taxon>Actinidia</taxon>
    </lineage>
</organism>
<evidence type="ECO:0000313" key="2">
    <source>
        <dbReference type="EMBL" id="GFS36211.1"/>
    </source>
</evidence>
<dbReference type="AlphaFoldDB" id="A0A7J0DJE1"/>